<keyword evidence="10" id="KW-1185">Reference proteome</keyword>
<name>A0ABT9XF50_9BACL</name>
<evidence type="ECO:0000259" key="8">
    <source>
        <dbReference type="SMART" id="SM00014"/>
    </source>
</evidence>
<evidence type="ECO:0000256" key="1">
    <source>
        <dbReference type="ARBA" id="ARBA00004651"/>
    </source>
</evidence>
<evidence type="ECO:0000256" key="6">
    <source>
        <dbReference type="ARBA" id="ARBA00023136"/>
    </source>
</evidence>
<dbReference type="EMBL" id="JAUSTP010000003">
    <property type="protein sequence ID" value="MDQ0188895.1"/>
    <property type="molecule type" value="Genomic_DNA"/>
</dbReference>
<reference evidence="9 10" key="1">
    <citation type="submission" date="2023-07" db="EMBL/GenBank/DDBJ databases">
        <title>Genomic Encyclopedia of Type Strains, Phase IV (KMG-IV): sequencing the most valuable type-strain genomes for metagenomic binning, comparative biology and taxonomic classification.</title>
        <authorList>
            <person name="Goeker M."/>
        </authorList>
    </citation>
    <scope>NUCLEOTIDE SEQUENCE [LARGE SCALE GENOMIC DNA]</scope>
    <source>
        <strain evidence="9 10">DSM 4006</strain>
    </source>
</reference>
<evidence type="ECO:0000256" key="4">
    <source>
        <dbReference type="ARBA" id="ARBA00022801"/>
    </source>
</evidence>
<feature type="transmembrane region" description="Helical" evidence="7">
    <location>
        <begin position="162"/>
        <end position="180"/>
    </location>
</feature>
<organism evidence="9 10">
    <name type="scientific">Alicyclobacillus cycloheptanicus</name>
    <dbReference type="NCBI Taxonomy" id="1457"/>
    <lineage>
        <taxon>Bacteria</taxon>
        <taxon>Bacillati</taxon>
        <taxon>Bacillota</taxon>
        <taxon>Bacilli</taxon>
        <taxon>Bacillales</taxon>
        <taxon>Alicyclobacillaceae</taxon>
        <taxon>Alicyclobacillus</taxon>
    </lineage>
</organism>
<protein>
    <submittedName>
        <fullName evidence="9">Undecaprenyl-diphosphatase</fullName>
        <ecNumber evidence="9">3.6.1.27</ecNumber>
    </submittedName>
</protein>
<comment type="subcellular location">
    <subcellularLocation>
        <location evidence="1">Cell membrane</location>
        <topology evidence="1">Multi-pass membrane protein</topology>
    </subcellularLocation>
</comment>
<accession>A0ABT9XF50</accession>
<keyword evidence="5 7" id="KW-1133">Transmembrane helix</keyword>
<dbReference type="PANTHER" id="PTHR14969:SF62">
    <property type="entry name" value="DECAPRENYLPHOSPHORYL-5-PHOSPHORIBOSE PHOSPHATASE RV3807C-RELATED"/>
    <property type="match status" value="1"/>
</dbReference>
<evidence type="ECO:0000256" key="7">
    <source>
        <dbReference type="SAM" id="Phobius"/>
    </source>
</evidence>
<comment type="caution">
    <text evidence="9">The sequence shown here is derived from an EMBL/GenBank/DDBJ whole genome shotgun (WGS) entry which is preliminary data.</text>
</comment>
<feature type="transmembrane region" description="Helical" evidence="7">
    <location>
        <begin position="139"/>
        <end position="156"/>
    </location>
</feature>
<keyword evidence="4 9" id="KW-0378">Hydrolase</keyword>
<dbReference type="Pfam" id="PF01569">
    <property type="entry name" value="PAP2"/>
    <property type="match status" value="1"/>
</dbReference>
<dbReference type="Proteomes" id="UP001232973">
    <property type="component" value="Unassembled WGS sequence"/>
</dbReference>
<feature type="domain" description="Phosphatidic acid phosphatase type 2/haloperoxidase" evidence="8">
    <location>
        <begin position="69"/>
        <end position="177"/>
    </location>
</feature>
<dbReference type="Gene3D" id="1.20.144.10">
    <property type="entry name" value="Phosphatidic acid phosphatase type 2/haloperoxidase"/>
    <property type="match status" value="1"/>
</dbReference>
<keyword evidence="3 7" id="KW-0812">Transmembrane</keyword>
<dbReference type="PANTHER" id="PTHR14969">
    <property type="entry name" value="SPHINGOSINE-1-PHOSPHATE PHOSPHOHYDROLASE"/>
    <property type="match status" value="1"/>
</dbReference>
<dbReference type="RefSeq" id="WP_274456513.1">
    <property type="nucleotide sequence ID" value="NZ_CP067097.1"/>
</dbReference>
<evidence type="ECO:0000256" key="2">
    <source>
        <dbReference type="ARBA" id="ARBA00022475"/>
    </source>
</evidence>
<evidence type="ECO:0000256" key="3">
    <source>
        <dbReference type="ARBA" id="ARBA00022692"/>
    </source>
</evidence>
<evidence type="ECO:0000313" key="9">
    <source>
        <dbReference type="EMBL" id="MDQ0188895.1"/>
    </source>
</evidence>
<dbReference type="InterPro" id="IPR000326">
    <property type="entry name" value="PAP2/HPO"/>
</dbReference>
<evidence type="ECO:0000256" key="5">
    <source>
        <dbReference type="ARBA" id="ARBA00022989"/>
    </source>
</evidence>
<dbReference type="SMART" id="SM00014">
    <property type="entry name" value="acidPPc"/>
    <property type="match status" value="1"/>
</dbReference>
<dbReference type="InterPro" id="IPR036938">
    <property type="entry name" value="PAP2/HPO_sf"/>
</dbReference>
<sequence length="184" mass="19767">MPAQSSQAWQSKLDEQFVTWSRALWGHAPWLDAFAAVVAKWTPIVMLLVITMAVAGVGLTPAEHRTAGAGGICSVVAAMLARVVNEPISRWVDRERPFERDVFPALVWHEPGKAFPSNHATGAFALAVGMGLVPGYRDILYVLAILLCLSRIYGGLHYLTDIIGGVLHGTLVAMVIRLVIGGAA</sequence>
<keyword evidence="2" id="KW-1003">Cell membrane</keyword>
<dbReference type="SUPFAM" id="SSF48317">
    <property type="entry name" value="Acid phosphatase/Vanadium-dependent haloperoxidase"/>
    <property type="match status" value="1"/>
</dbReference>
<keyword evidence="6 7" id="KW-0472">Membrane</keyword>
<proteinExistence type="predicted"/>
<gene>
    <name evidence="9" type="ORF">J2S03_000709</name>
</gene>
<dbReference type="GO" id="GO:0050380">
    <property type="term" value="F:undecaprenyl-diphosphatase activity"/>
    <property type="evidence" value="ECO:0007669"/>
    <property type="project" value="UniProtKB-EC"/>
</dbReference>
<feature type="transmembrane region" description="Helical" evidence="7">
    <location>
        <begin position="30"/>
        <end position="55"/>
    </location>
</feature>
<evidence type="ECO:0000313" key="10">
    <source>
        <dbReference type="Proteomes" id="UP001232973"/>
    </source>
</evidence>
<dbReference type="EC" id="3.6.1.27" evidence="9"/>